<reference evidence="1" key="1">
    <citation type="submission" date="2024-07" db="EMBL/GenBank/DDBJ databases">
        <authorList>
            <person name="Kim Y.J."/>
            <person name="Jeong J.Y."/>
        </authorList>
    </citation>
    <scope>NUCLEOTIDE SEQUENCE</scope>
    <source>
        <strain evidence="1">GIHE-MW2</strain>
    </source>
</reference>
<dbReference type="AlphaFoldDB" id="A0AAU8JJR5"/>
<name>A0AAU8JJR5_9CYAN</name>
<dbReference type="RefSeq" id="WP_190879025.1">
    <property type="nucleotide sequence ID" value="NZ_CP159837.1"/>
</dbReference>
<gene>
    <name evidence="1" type="ORF">ABWT76_001204</name>
</gene>
<sequence length="83" mass="9743">MIKKELIANQETGFLIFSAQIFGGFREETRFLMPQDAIAPPNFHNQTRNRVSHVCCPNFWRIQRRNPVSHTLRCDRPTKKPGF</sequence>
<protein>
    <submittedName>
        <fullName evidence="1">Uncharacterized protein</fullName>
    </submittedName>
</protein>
<dbReference type="EMBL" id="CP159837">
    <property type="protein sequence ID" value="XCM38361.1"/>
    <property type="molecule type" value="Genomic_DNA"/>
</dbReference>
<organism evidence="1">
    <name type="scientific">Planktothricoides raciborskii GIHE-MW2</name>
    <dbReference type="NCBI Taxonomy" id="2792601"/>
    <lineage>
        <taxon>Bacteria</taxon>
        <taxon>Bacillati</taxon>
        <taxon>Cyanobacteriota</taxon>
        <taxon>Cyanophyceae</taxon>
        <taxon>Oscillatoriophycideae</taxon>
        <taxon>Oscillatoriales</taxon>
        <taxon>Oscillatoriaceae</taxon>
        <taxon>Planktothricoides</taxon>
    </lineage>
</organism>
<evidence type="ECO:0000313" key="1">
    <source>
        <dbReference type="EMBL" id="XCM38361.1"/>
    </source>
</evidence>
<proteinExistence type="predicted"/>
<accession>A0AAU8JJR5</accession>